<dbReference type="InterPro" id="IPR000515">
    <property type="entry name" value="MetI-like"/>
</dbReference>
<feature type="transmembrane region" description="Helical" evidence="7">
    <location>
        <begin position="131"/>
        <end position="153"/>
    </location>
</feature>
<gene>
    <name evidence="9" type="primary">cysW</name>
    <name evidence="9" type="ORF">ALP8811_03073</name>
</gene>
<dbReference type="PROSITE" id="PS50928">
    <property type="entry name" value="ABC_TM1"/>
    <property type="match status" value="2"/>
</dbReference>
<keyword evidence="10" id="KW-1185">Reference proteome</keyword>
<evidence type="ECO:0000256" key="7">
    <source>
        <dbReference type="RuleBase" id="RU363032"/>
    </source>
</evidence>
<feature type="transmembrane region" description="Helical" evidence="7">
    <location>
        <begin position="448"/>
        <end position="468"/>
    </location>
</feature>
<keyword evidence="3" id="KW-1003">Cell membrane</keyword>
<feature type="transmembrane region" description="Helical" evidence="7">
    <location>
        <begin position="325"/>
        <end position="348"/>
    </location>
</feature>
<keyword evidence="2 7" id="KW-0813">Transport</keyword>
<feature type="transmembrane region" description="Helical" evidence="7">
    <location>
        <begin position="12"/>
        <end position="35"/>
    </location>
</feature>
<dbReference type="EMBL" id="OMOI01000002">
    <property type="protein sequence ID" value="SPF79137.1"/>
    <property type="molecule type" value="Genomic_DNA"/>
</dbReference>
<feature type="transmembrane region" description="Helical" evidence="7">
    <location>
        <begin position="491"/>
        <end position="509"/>
    </location>
</feature>
<evidence type="ECO:0000259" key="8">
    <source>
        <dbReference type="PROSITE" id="PS50928"/>
    </source>
</evidence>
<keyword evidence="4 7" id="KW-0812">Transmembrane</keyword>
<comment type="similarity">
    <text evidence="7">Belongs to the binding-protein-dependent transport system permease family.</text>
</comment>
<dbReference type="InterPro" id="IPR035906">
    <property type="entry name" value="MetI-like_sf"/>
</dbReference>
<feature type="transmembrane region" description="Helical" evidence="7">
    <location>
        <begin position="387"/>
        <end position="409"/>
    </location>
</feature>
<protein>
    <submittedName>
        <fullName evidence="9">Sulfate transport system permease protein CysW</fullName>
    </submittedName>
</protein>
<evidence type="ECO:0000313" key="10">
    <source>
        <dbReference type="Proteomes" id="UP000244911"/>
    </source>
</evidence>
<dbReference type="PANTHER" id="PTHR30183:SF9">
    <property type="entry name" value="THIAMINE TRANSPORT SYSTEM PERMEASE PROTEIN THIP"/>
    <property type="match status" value="1"/>
</dbReference>
<feature type="transmembrane region" description="Helical" evidence="7">
    <location>
        <begin position="55"/>
        <end position="73"/>
    </location>
</feature>
<dbReference type="Proteomes" id="UP000244911">
    <property type="component" value="Unassembled WGS sequence"/>
</dbReference>
<dbReference type="PANTHER" id="PTHR30183">
    <property type="entry name" value="MOLYBDENUM TRANSPORT SYSTEM PERMEASE PROTEIN MODB"/>
    <property type="match status" value="1"/>
</dbReference>
<dbReference type="GO" id="GO:0005886">
    <property type="term" value="C:plasma membrane"/>
    <property type="evidence" value="ECO:0007669"/>
    <property type="project" value="UniProtKB-SubCell"/>
</dbReference>
<feature type="domain" description="ABC transmembrane type-1" evidence="8">
    <location>
        <begin position="322"/>
        <end position="509"/>
    </location>
</feature>
<feature type="transmembrane region" description="Helical" evidence="7">
    <location>
        <begin position="281"/>
        <end position="305"/>
    </location>
</feature>
<accession>A0A2R8ATD1</accession>
<sequence>MARRRVQISSTTILGALALGVVVCLTLGTLVAVAMRAEGAGRLGPADWAAIRFTLWQAALSATLSILLAIPVARALARRSFPGRSVLITLLGAPFILPVIVAILGLIAVFGRTGLISQVLGWFGFEPISVYGYHGVILAHVFFNLPLATRLILQGWLAIPSERFRLAASLGMGPSDIARTLERPMLREVVPGAFLVIFLICLTSFAVALALGGGPKATTVELAIYEAFRFDFDLGRASLLALVQFGLGAALALIALRVAMPSDMGAGLDRALTRWDDRPALLVQDIAAITLATLFLLLPLGMVVLDGLPRLLHLPQVVFGAALRSVIVALVSAALTLALSLPIAALAVRHNSRVVEALGYLTIAASPLVIGTGLFIITFPFVKPSDLALPITAIVNAALSLPFTLRALVPALAAVERDYGRLADGLGMTGLTRLRHLWLPRLRRPMGFALGLAAALSMGDLGVIALFADGDNATLPLQLFRLMAAYRMEDAAAAALLLLSLSLLLFWIFDKGGRVNADR</sequence>
<dbReference type="RefSeq" id="WP_108858102.1">
    <property type="nucleotide sequence ID" value="NZ_OMOI01000002.1"/>
</dbReference>
<evidence type="ECO:0000256" key="6">
    <source>
        <dbReference type="ARBA" id="ARBA00023136"/>
    </source>
</evidence>
<dbReference type="OrthoDB" id="7066776at2"/>
<evidence type="ECO:0000256" key="1">
    <source>
        <dbReference type="ARBA" id="ARBA00004651"/>
    </source>
</evidence>
<evidence type="ECO:0000256" key="2">
    <source>
        <dbReference type="ARBA" id="ARBA00022448"/>
    </source>
</evidence>
<dbReference type="Pfam" id="PF00528">
    <property type="entry name" value="BPD_transp_1"/>
    <property type="match status" value="1"/>
</dbReference>
<dbReference type="CDD" id="cd06261">
    <property type="entry name" value="TM_PBP2"/>
    <property type="match status" value="2"/>
</dbReference>
<keyword evidence="6 7" id="KW-0472">Membrane</keyword>
<feature type="transmembrane region" description="Helical" evidence="7">
    <location>
        <begin position="239"/>
        <end position="260"/>
    </location>
</feature>
<reference evidence="9 10" key="1">
    <citation type="submission" date="2018-03" db="EMBL/GenBank/DDBJ databases">
        <authorList>
            <person name="Keele B.F."/>
        </authorList>
    </citation>
    <scope>NUCLEOTIDE SEQUENCE [LARGE SCALE GENOMIC DNA]</scope>
    <source>
        <strain evidence="9 10">CECT 8811</strain>
    </source>
</reference>
<feature type="transmembrane region" description="Helical" evidence="7">
    <location>
        <begin position="360"/>
        <end position="381"/>
    </location>
</feature>
<proteinExistence type="inferred from homology"/>
<feature type="transmembrane region" description="Helical" evidence="7">
    <location>
        <begin position="189"/>
        <end position="211"/>
    </location>
</feature>
<evidence type="ECO:0000256" key="3">
    <source>
        <dbReference type="ARBA" id="ARBA00022475"/>
    </source>
</evidence>
<feature type="domain" description="ABC transmembrane type-1" evidence="8">
    <location>
        <begin position="51"/>
        <end position="255"/>
    </location>
</feature>
<organism evidence="9 10">
    <name type="scientific">Aliiroseovarius pelagivivens</name>
    <dbReference type="NCBI Taxonomy" id="1639690"/>
    <lineage>
        <taxon>Bacteria</taxon>
        <taxon>Pseudomonadati</taxon>
        <taxon>Pseudomonadota</taxon>
        <taxon>Alphaproteobacteria</taxon>
        <taxon>Rhodobacterales</taxon>
        <taxon>Paracoccaceae</taxon>
        <taxon>Aliiroseovarius</taxon>
    </lineage>
</organism>
<feature type="transmembrane region" description="Helical" evidence="7">
    <location>
        <begin position="85"/>
        <end position="111"/>
    </location>
</feature>
<comment type="subcellular location">
    <subcellularLocation>
        <location evidence="1 7">Cell membrane</location>
        <topology evidence="1 7">Multi-pass membrane protein</topology>
    </subcellularLocation>
</comment>
<dbReference type="SUPFAM" id="SSF161098">
    <property type="entry name" value="MetI-like"/>
    <property type="match status" value="2"/>
</dbReference>
<keyword evidence="5 7" id="KW-1133">Transmembrane helix</keyword>
<evidence type="ECO:0000313" key="9">
    <source>
        <dbReference type="EMBL" id="SPF79137.1"/>
    </source>
</evidence>
<dbReference type="GO" id="GO:0055085">
    <property type="term" value="P:transmembrane transport"/>
    <property type="evidence" value="ECO:0007669"/>
    <property type="project" value="InterPro"/>
</dbReference>
<dbReference type="AlphaFoldDB" id="A0A2R8ATD1"/>
<evidence type="ECO:0000256" key="5">
    <source>
        <dbReference type="ARBA" id="ARBA00022989"/>
    </source>
</evidence>
<evidence type="ECO:0000256" key="4">
    <source>
        <dbReference type="ARBA" id="ARBA00022692"/>
    </source>
</evidence>
<dbReference type="Gene3D" id="1.10.3720.10">
    <property type="entry name" value="MetI-like"/>
    <property type="match status" value="2"/>
</dbReference>
<name>A0A2R8ATD1_9RHOB</name>